<name>A0ABX8GB14_EXIAC</name>
<dbReference type="PANTHER" id="PTHR42999:SF1">
    <property type="entry name" value="PENTAPEPTIDE REPEAT-CONTAINING PROTEIN"/>
    <property type="match status" value="1"/>
</dbReference>
<dbReference type="PANTHER" id="PTHR42999">
    <property type="entry name" value="ANTIBIOTIC RESISTANCE PROTEIN MCBG"/>
    <property type="match status" value="1"/>
</dbReference>
<organism evidence="1 2">
    <name type="scientific">Exiguobacterium acetylicum</name>
    <name type="common">Brevibacterium acetylicum</name>
    <dbReference type="NCBI Taxonomy" id="41170"/>
    <lineage>
        <taxon>Bacteria</taxon>
        <taxon>Bacillati</taxon>
        <taxon>Bacillota</taxon>
        <taxon>Bacilli</taxon>
        <taxon>Bacillales</taxon>
        <taxon>Bacillales Family XII. Incertae Sedis</taxon>
        <taxon>Exiguobacterium</taxon>
    </lineage>
</organism>
<gene>
    <name evidence="1" type="ORF">KKI46_02440</name>
</gene>
<dbReference type="RefSeq" id="WP_029340719.1">
    <property type="nucleotide sequence ID" value="NZ_CP075897.1"/>
</dbReference>
<dbReference type="EMBL" id="CP075897">
    <property type="protein sequence ID" value="QWB30556.1"/>
    <property type="molecule type" value="Genomic_DNA"/>
</dbReference>
<dbReference type="InterPro" id="IPR052949">
    <property type="entry name" value="PA_immunity-related"/>
</dbReference>
<dbReference type="Gene3D" id="2.160.20.80">
    <property type="entry name" value="E3 ubiquitin-protein ligase SopA"/>
    <property type="match status" value="1"/>
</dbReference>
<dbReference type="Pfam" id="PF13599">
    <property type="entry name" value="Pentapeptide_4"/>
    <property type="match status" value="1"/>
</dbReference>
<proteinExistence type="predicted"/>
<keyword evidence="2" id="KW-1185">Reference proteome</keyword>
<reference evidence="1 2" key="1">
    <citation type="submission" date="2021-05" db="EMBL/GenBank/DDBJ databases">
        <title>Biocontrol using Exiguobacterium acetylicum SI17 against litchi downy blight caused by Peronophythora litchii.</title>
        <authorList>
            <person name="Zheng L."/>
        </authorList>
    </citation>
    <scope>NUCLEOTIDE SEQUENCE [LARGE SCALE GENOMIC DNA]</scope>
    <source>
        <strain evidence="1 2">SI17</strain>
    </source>
</reference>
<dbReference type="GeneID" id="88810507"/>
<dbReference type="InterPro" id="IPR001646">
    <property type="entry name" value="5peptide_repeat"/>
</dbReference>
<accession>A0ABX8GB14</accession>
<dbReference type="SUPFAM" id="SSF141571">
    <property type="entry name" value="Pentapeptide repeat-like"/>
    <property type="match status" value="1"/>
</dbReference>
<evidence type="ECO:0000313" key="2">
    <source>
        <dbReference type="Proteomes" id="UP000679498"/>
    </source>
</evidence>
<sequence length="212" mass="24570">MKETNIRLPELPKTLQLETFDQVEIDDPYLKGARYEKESMPSELTERIDAYQVCFQNVSFANLTFDRGSFEDIHFEQCDLTGCHFQETRFHRVSFVGCRMTGVQFEDCTLDHLTIQEGLADYAQFIRSTVRHQHWSETTMKEAQFFEVKPTQWKLEAVRLTDSQWIETPLKGLDLRQTELSGITIDPRFLPGAVITEEQAVAFARLLGLVIP</sequence>
<evidence type="ECO:0000313" key="1">
    <source>
        <dbReference type="EMBL" id="QWB30556.1"/>
    </source>
</evidence>
<dbReference type="Proteomes" id="UP000679498">
    <property type="component" value="Chromosome"/>
</dbReference>
<protein>
    <submittedName>
        <fullName evidence="1">Pentapeptide repeat-containing protein</fullName>
    </submittedName>
</protein>